<dbReference type="Proteomes" id="UP001497700">
    <property type="component" value="Unassembled WGS sequence"/>
</dbReference>
<organism evidence="1 2">
    <name type="scientific">Hypoxylon rubiginosum</name>
    <dbReference type="NCBI Taxonomy" id="110542"/>
    <lineage>
        <taxon>Eukaryota</taxon>
        <taxon>Fungi</taxon>
        <taxon>Dikarya</taxon>
        <taxon>Ascomycota</taxon>
        <taxon>Pezizomycotina</taxon>
        <taxon>Sordariomycetes</taxon>
        <taxon>Xylariomycetidae</taxon>
        <taxon>Xylariales</taxon>
        <taxon>Hypoxylaceae</taxon>
        <taxon>Hypoxylon</taxon>
    </lineage>
</organism>
<accession>A0ACB9Z0S6</accession>
<comment type="caution">
    <text evidence="1">The sequence shown here is derived from an EMBL/GenBank/DDBJ whole genome shotgun (WGS) entry which is preliminary data.</text>
</comment>
<dbReference type="EMBL" id="MU393473">
    <property type="protein sequence ID" value="KAI4865341.1"/>
    <property type="molecule type" value="Genomic_DNA"/>
</dbReference>
<evidence type="ECO:0000313" key="2">
    <source>
        <dbReference type="Proteomes" id="UP001497700"/>
    </source>
</evidence>
<proteinExistence type="predicted"/>
<name>A0ACB9Z0S6_9PEZI</name>
<sequence length="706" mass="79076">MSRHQEYPGDYNALHVREAISDVVQASNLTAKQRGDSAKPAVEKLSLWLYDQGLLPEDLGQLIDLVTIPSFLDQANLGNIVRNLYPATPVDDDIVIRVIGCLGHGKLKPSLAIQGALLKWLVMIHHIIDNQAVLSSAYSVLFNLLDTAGIRKQLCHLLALITRRRHVRPYRIQNLLSLSRQTGNDPAVTGLLRVFKDYYPEIIVGEATRAKASAFKHPDPQWRERLDEIQQDHAARSINRAERPLDAFRVARNGANGKGSGLLLEVHTSNATENSVTLEEIESVDGFVKNLERIELPNQLIAVLGDPLLQKLLALKPHAEAHRRASNWLSSYGQDLMSGESGIDPADGLDMLQTYVSSTKTFPPIFFIFFNEYLKIWDGHSGRDFVLTILSYMPLVNFSELFTGIFQPLEAKILDNTINSQLQLFEFYTNLLRRWTIFLASLEQKSAQASTIVADLVAHVNNLCLTIAQTSPTASTHSRILDFYDETAILASNPKLQHHTRIMIPPSPLVYILHFSLSPSILSRLCGILSKYKQGFQKAMATSRSEYTPTYINEFNGFLMDICNCIWRSRAFNNTDVNSHGCLVPRSLSQNLNSYVNDLNMGASLPMLFSLSYSPVLGLLAVSYFRELEEEELERGSDNLGIRHAGPVTRASLNSLINNRGLKLGWDDYRLGVLSYLEKKGMAGVGELMYNTMTNVMKRRSAMMTS</sequence>
<keyword evidence="2" id="KW-1185">Reference proteome</keyword>
<evidence type="ECO:0000313" key="1">
    <source>
        <dbReference type="EMBL" id="KAI4865341.1"/>
    </source>
</evidence>
<gene>
    <name evidence="1" type="ORF">F4820DRAFT_420591</name>
</gene>
<reference evidence="1 2" key="1">
    <citation type="journal article" date="2022" name="New Phytol.">
        <title>Ecological generalism drives hyperdiversity of secondary metabolite gene clusters in xylarialean endophytes.</title>
        <authorList>
            <person name="Franco M.E.E."/>
            <person name="Wisecaver J.H."/>
            <person name="Arnold A.E."/>
            <person name="Ju Y.M."/>
            <person name="Slot J.C."/>
            <person name="Ahrendt S."/>
            <person name="Moore L.P."/>
            <person name="Eastman K.E."/>
            <person name="Scott K."/>
            <person name="Konkel Z."/>
            <person name="Mondo S.J."/>
            <person name="Kuo A."/>
            <person name="Hayes R.D."/>
            <person name="Haridas S."/>
            <person name="Andreopoulos B."/>
            <person name="Riley R."/>
            <person name="LaButti K."/>
            <person name="Pangilinan J."/>
            <person name="Lipzen A."/>
            <person name="Amirebrahimi M."/>
            <person name="Yan J."/>
            <person name="Adam C."/>
            <person name="Keymanesh K."/>
            <person name="Ng V."/>
            <person name="Louie K."/>
            <person name="Northen T."/>
            <person name="Drula E."/>
            <person name="Henrissat B."/>
            <person name="Hsieh H.M."/>
            <person name="Youens-Clark K."/>
            <person name="Lutzoni F."/>
            <person name="Miadlikowska J."/>
            <person name="Eastwood D.C."/>
            <person name="Hamelin R.C."/>
            <person name="Grigoriev I.V."/>
            <person name="U'Ren J.M."/>
        </authorList>
    </citation>
    <scope>NUCLEOTIDE SEQUENCE [LARGE SCALE GENOMIC DNA]</scope>
    <source>
        <strain evidence="1 2">CBS 119005</strain>
    </source>
</reference>
<protein>
    <submittedName>
        <fullName evidence="1">Mis6-domain-containing protein</fullName>
    </submittedName>
</protein>